<reference evidence="12" key="2">
    <citation type="submission" date="2023-01" db="EMBL/GenBank/DDBJ databases">
        <authorList>
            <person name="Sun Q."/>
            <person name="Evtushenko L."/>
        </authorList>
    </citation>
    <scope>NUCLEOTIDE SEQUENCE</scope>
    <source>
        <strain evidence="12">VKM Ac-1020</strain>
    </source>
</reference>
<comment type="catalytic activity">
    <reaction evidence="11">
        <text>Na(+)(in) + 2 H(+)(out) = Na(+)(out) + 2 H(+)(in)</text>
        <dbReference type="Rhea" id="RHEA:29251"/>
        <dbReference type="ChEBI" id="CHEBI:15378"/>
        <dbReference type="ChEBI" id="CHEBI:29101"/>
    </reaction>
</comment>
<dbReference type="AlphaFoldDB" id="A0A9W6H4B8"/>
<comment type="subcellular location">
    <subcellularLocation>
        <location evidence="1">Cell inner membrane</location>
        <topology evidence="1">Multi-pass membrane protein</topology>
    </subcellularLocation>
    <subcellularLocation>
        <location evidence="11">Cell membrane</location>
        <topology evidence="11">Multi-pass membrane protein</topology>
    </subcellularLocation>
</comment>
<evidence type="ECO:0000256" key="2">
    <source>
        <dbReference type="ARBA" id="ARBA00022448"/>
    </source>
</evidence>
<keyword evidence="8 11" id="KW-0406">Ion transport</keyword>
<evidence type="ECO:0000256" key="11">
    <source>
        <dbReference type="HAMAP-Rule" id="MF_01844"/>
    </source>
</evidence>
<dbReference type="PANTHER" id="PTHR30341:SF0">
    <property type="entry name" value="NA(+)_H(+) ANTIPORTER NHAA"/>
    <property type="match status" value="1"/>
</dbReference>
<feature type="transmembrane region" description="Helical" evidence="11">
    <location>
        <begin position="53"/>
        <end position="71"/>
    </location>
</feature>
<dbReference type="Gene3D" id="1.20.1530.10">
    <property type="entry name" value="Na+/H+ antiporter like domain"/>
    <property type="match status" value="1"/>
</dbReference>
<sequence>MLKLLRSERFPAFLLLGAAIVGLVVANSPVGPAVLDFSHLHLAVPGTPLDLSISHWVADLLLAVFFFGVAIELQYELTNGQLNTVGKALKPAIAAAGGVIVPIVIYLVIAWDPATRDGWPIPTATDIAFALGVLAMFGKGLPSKVRVFLLALAIIDDIVGIVFIAVLFATDIDFGSLAIGAVLIVAFGALSRFVSDRNKLVVVPLMVVIALAAWAFVFEGGIHATIAGVLLGLAIRQGEGLQARHVLEPWINGLILPVFAFFSALVVIPQVSPSELSPALWAILIALPVGKIIGITIFGGVAMAVRPKGTEPEIRLPDLVAAGTLGGIGFTVSLLLSNLAFADDATLRDEAILGVLGGSMIALALSGVIVSLRARHHRRLAASTSA</sequence>
<evidence type="ECO:0000256" key="3">
    <source>
        <dbReference type="ARBA" id="ARBA00022449"/>
    </source>
</evidence>
<dbReference type="Proteomes" id="UP001142462">
    <property type="component" value="Unassembled WGS sequence"/>
</dbReference>
<evidence type="ECO:0000256" key="9">
    <source>
        <dbReference type="ARBA" id="ARBA00023136"/>
    </source>
</evidence>
<dbReference type="RefSeq" id="WP_271173799.1">
    <property type="nucleotide sequence ID" value="NZ_BSEJ01000010.1"/>
</dbReference>
<dbReference type="PANTHER" id="PTHR30341">
    <property type="entry name" value="SODIUM ION/PROTON ANTIPORTER NHAA-RELATED"/>
    <property type="match status" value="1"/>
</dbReference>
<keyword evidence="13" id="KW-1185">Reference proteome</keyword>
<comment type="caution">
    <text evidence="12">The sequence shown here is derived from an EMBL/GenBank/DDBJ whole genome shotgun (WGS) entry which is preliminary data.</text>
</comment>
<keyword evidence="4 11" id="KW-1003">Cell membrane</keyword>
<evidence type="ECO:0000256" key="8">
    <source>
        <dbReference type="ARBA" id="ARBA00023065"/>
    </source>
</evidence>
<feature type="transmembrane region" description="Helical" evidence="11">
    <location>
        <begin position="148"/>
        <end position="168"/>
    </location>
</feature>
<proteinExistence type="inferred from homology"/>
<name>A0A9W6H4B8_9MICO</name>
<feature type="transmembrane region" description="Helical" evidence="11">
    <location>
        <begin position="92"/>
        <end position="111"/>
    </location>
</feature>
<dbReference type="EMBL" id="BSEJ01000010">
    <property type="protein sequence ID" value="GLJ62106.1"/>
    <property type="molecule type" value="Genomic_DNA"/>
</dbReference>
<gene>
    <name evidence="12" type="primary">nhaA3</name>
    <name evidence="11" type="synonym">nhaA</name>
    <name evidence="12" type="ORF">GCM10017576_22360</name>
</gene>
<comment type="similarity">
    <text evidence="11">Belongs to the NhaA Na(+)/H(+) (TC 2.A.33) antiporter family.</text>
</comment>
<dbReference type="HAMAP" id="MF_01844">
    <property type="entry name" value="NhaA"/>
    <property type="match status" value="1"/>
</dbReference>
<dbReference type="InterPro" id="IPR004670">
    <property type="entry name" value="NhaA"/>
</dbReference>
<protein>
    <recommendedName>
        <fullName evidence="11">Na(+)/H(+) antiporter NhaA</fullName>
    </recommendedName>
    <alternativeName>
        <fullName evidence="11">Sodium/proton antiporter NhaA</fullName>
    </alternativeName>
</protein>
<feature type="transmembrane region" description="Helical" evidence="11">
    <location>
        <begin position="280"/>
        <end position="304"/>
    </location>
</feature>
<dbReference type="InterPro" id="IPR023171">
    <property type="entry name" value="Na/H_antiporter_dom_sf"/>
</dbReference>
<dbReference type="GO" id="GO:0015385">
    <property type="term" value="F:sodium:proton antiporter activity"/>
    <property type="evidence" value="ECO:0007669"/>
    <property type="project" value="TreeGrafter"/>
</dbReference>
<evidence type="ECO:0000256" key="10">
    <source>
        <dbReference type="ARBA" id="ARBA00023201"/>
    </source>
</evidence>
<dbReference type="Pfam" id="PF06965">
    <property type="entry name" value="Na_H_antiport_1"/>
    <property type="match status" value="1"/>
</dbReference>
<feature type="transmembrane region" description="Helical" evidence="11">
    <location>
        <begin position="174"/>
        <end position="193"/>
    </location>
</feature>
<accession>A0A9W6H4B8</accession>
<comment type="function">
    <text evidence="11">Na(+)/H(+) antiporter that extrudes sodium in exchange for external protons.</text>
</comment>
<evidence type="ECO:0000313" key="13">
    <source>
        <dbReference type="Proteomes" id="UP001142462"/>
    </source>
</evidence>
<evidence type="ECO:0000256" key="4">
    <source>
        <dbReference type="ARBA" id="ARBA00022475"/>
    </source>
</evidence>
<feature type="transmembrane region" description="Helical" evidence="11">
    <location>
        <begin position="250"/>
        <end position="268"/>
    </location>
</feature>
<keyword evidence="5 11" id="KW-0812">Transmembrane</keyword>
<feature type="transmembrane region" description="Helical" evidence="11">
    <location>
        <begin position="351"/>
        <end position="372"/>
    </location>
</feature>
<dbReference type="GO" id="GO:0006885">
    <property type="term" value="P:regulation of pH"/>
    <property type="evidence" value="ECO:0007669"/>
    <property type="project" value="InterPro"/>
</dbReference>
<evidence type="ECO:0000313" key="12">
    <source>
        <dbReference type="EMBL" id="GLJ62106.1"/>
    </source>
</evidence>
<keyword evidence="10 11" id="KW-0739">Sodium transport</keyword>
<keyword evidence="2 11" id="KW-0813">Transport</keyword>
<reference evidence="12" key="1">
    <citation type="journal article" date="2014" name="Int. J. Syst. Evol. Microbiol.">
        <title>Complete genome sequence of Corynebacterium casei LMG S-19264T (=DSM 44701T), isolated from a smear-ripened cheese.</title>
        <authorList>
            <consortium name="US DOE Joint Genome Institute (JGI-PGF)"/>
            <person name="Walter F."/>
            <person name="Albersmeier A."/>
            <person name="Kalinowski J."/>
            <person name="Ruckert C."/>
        </authorList>
    </citation>
    <scope>NUCLEOTIDE SEQUENCE</scope>
    <source>
        <strain evidence="12">VKM Ac-1020</strain>
    </source>
</reference>
<evidence type="ECO:0000256" key="7">
    <source>
        <dbReference type="ARBA" id="ARBA00023053"/>
    </source>
</evidence>
<keyword evidence="6 11" id="KW-1133">Transmembrane helix</keyword>
<feature type="transmembrane region" description="Helical" evidence="11">
    <location>
        <begin position="222"/>
        <end position="238"/>
    </location>
</feature>
<feature type="transmembrane region" description="Helical" evidence="11">
    <location>
        <begin position="316"/>
        <end position="339"/>
    </location>
</feature>
<dbReference type="GO" id="GO:0005886">
    <property type="term" value="C:plasma membrane"/>
    <property type="evidence" value="ECO:0007669"/>
    <property type="project" value="UniProtKB-SubCell"/>
</dbReference>
<evidence type="ECO:0000256" key="6">
    <source>
        <dbReference type="ARBA" id="ARBA00022989"/>
    </source>
</evidence>
<evidence type="ECO:0000256" key="1">
    <source>
        <dbReference type="ARBA" id="ARBA00004429"/>
    </source>
</evidence>
<keyword evidence="7 11" id="KW-0915">Sodium</keyword>
<evidence type="ECO:0000256" key="5">
    <source>
        <dbReference type="ARBA" id="ARBA00022692"/>
    </source>
</evidence>
<keyword evidence="9 11" id="KW-0472">Membrane</keyword>
<organism evidence="12 13">
    <name type="scientific">Microbacterium barkeri</name>
    <dbReference type="NCBI Taxonomy" id="33917"/>
    <lineage>
        <taxon>Bacteria</taxon>
        <taxon>Bacillati</taxon>
        <taxon>Actinomycetota</taxon>
        <taxon>Actinomycetes</taxon>
        <taxon>Micrococcales</taxon>
        <taxon>Microbacteriaceae</taxon>
        <taxon>Microbacterium</taxon>
    </lineage>
</organism>
<keyword evidence="3 11" id="KW-0050">Antiport</keyword>